<name>A0A2T8HVQ5_9RHOB</name>
<dbReference type="PANTHER" id="PTHR30154">
    <property type="entry name" value="LEUCINE-RESPONSIVE REGULATORY PROTEIN"/>
    <property type="match status" value="1"/>
</dbReference>
<organism evidence="5 6">
    <name type="scientific">Pararhodobacter oceanensis</name>
    <dbReference type="NCBI Taxonomy" id="2172121"/>
    <lineage>
        <taxon>Bacteria</taxon>
        <taxon>Pseudomonadati</taxon>
        <taxon>Pseudomonadota</taxon>
        <taxon>Alphaproteobacteria</taxon>
        <taxon>Rhodobacterales</taxon>
        <taxon>Paracoccaceae</taxon>
        <taxon>Pararhodobacter</taxon>
    </lineage>
</organism>
<dbReference type="EMBL" id="QDKM01000002">
    <property type="protein sequence ID" value="PVH29537.1"/>
    <property type="molecule type" value="Genomic_DNA"/>
</dbReference>
<comment type="caution">
    <text evidence="5">The sequence shown here is derived from an EMBL/GenBank/DDBJ whole genome shotgun (WGS) entry which is preliminary data.</text>
</comment>
<dbReference type="InterPro" id="IPR019888">
    <property type="entry name" value="Tscrpt_reg_AsnC-like"/>
</dbReference>
<evidence type="ECO:0000256" key="1">
    <source>
        <dbReference type="ARBA" id="ARBA00023015"/>
    </source>
</evidence>
<keyword evidence="6" id="KW-1185">Reference proteome</keyword>
<dbReference type="InterPro" id="IPR036390">
    <property type="entry name" value="WH_DNA-bd_sf"/>
</dbReference>
<accession>A0A2T8HVQ5</accession>
<dbReference type="PRINTS" id="PR00033">
    <property type="entry name" value="HTHASNC"/>
</dbReference>
<evidence type="ECO:0000256" key="3">
    <source>
        <dbReference type="ARBA" id="ARBA00023163"/>
    </source>
</evidence>
<dbReference type="PROSITE" id="PS50956">
    <property type="entry name" value="HTH_ASNC_2"/>
    <property type="match status" value="1"/>
</dbReference>
<dbReference type="AlphaFoldDB" id="A0A2T8HVQ5"/>
<evidence type="ECO:0000313" key="5">
    <source>
        <dbReference type="EMBL" id="PVH29537.1"/>
    </source>
</evidence>
<dbReference type="Gene3D" id="1.10.10.10">
    <property type="entry name" value="Winged helix-like DNA-binding domain superfamily/Winged helix DNA-binding domain"/>
    <property type="match status" value="1"/>
</dbReference>
<dbReference type="OrthoDB" id="9809462at2"/>
<evidence type="ECO:0000256" key="2">
    <source>
        <dbReference type="ARBA" id="ARBA00023125"/>
    </source>
</evidence>
<keyword evidence="2" id="KW-0238">DNA-binding</keyword>
<dbReference type="SMART" id="SM00344">
    <property type="entry name" value="HTH_ASNC"/>
    <property type="match status" value="1"/>
</dbReference>
<dbReference type="GO" id="GO:0043200">
    <property type="term" value="P:response to amino acid"/>
    <property type="evidence" value="ECO:0007669"/>
    <property type="project" value="TreeGrafter"/>
</dbReference>
<dbReference type="PANTHER" id="PTHR30154:SF34">
    <property type="entry name" value="TRANSCRIPTIONAL REGULATOR AZLB"/>
    <property type="match status" value="1"/>
</dbReference>
<dbReference type="SUPFAM" id="SSF54909">
    <property type="entry name" value="Dimeric alpha+beta barrel"/>
    <property type="match status" value="1"/>
</dbReference>
<dbReference type="Pfam" id="PF13404">
    <property type="entry name" value="HTH_AsnC-type"/>
    <property type="match status" value="1"/>
</dbReference>
<dbReference type="GO" id="GO:0043565">
    <property type="term" value="F:sequence-specific DNA binding"/>
    <property type="evidence" value="ECO:0007669"/>
    <property type="project" value="InterPro"/>
</dbReference>
<sequence>MPPDTPLDPLDHALITALKRDGRASLSDLALQLNVTRTTVRTRLSKLLASGEIAGFTALTKGDLADSPVRALMMVAITGTGTDRTVSRILTMAPVQAAHATNGQWDVIVELATDSLETLDKTLTRIRRLEGVSHSETHLLMSTRRAQPTR</sequence>
<feature type="domain" description="HTH asnC-type" evidence="4">
    <location>
        <begin position="7"/>
        <end position="59"/>
    </location>
</feature>
<dbReference type="InterPro" id="IPR036388">
    <property type="entry name" value="WH-like_DNA-bd_sf"/>
</dbReference>
<gene>
    <name evidence="5" type="ORF">DDE20_05240</name>
</gene>
<protein>
    <submittedName>
        <fullName evidence="5">AsnC family transcriptional regulator</fullName>
    </submittedName>
</protein>
<dbReference type="Proteomes" id="UP000245911">
    <property type="component" value="Unassembled WGS sequence"/>
</dbReference>
<dbReference type="Pfam" id="PF01037">
    <property type="entry name" value="AsnC_trans_reg"/>
    <property type="match status" value="1"/>
</dbReference>
<evidence type="ECO:0000259" key="4">
    <source>
        <dbReference type="PROSITE" id="PS50956"/>
    </source>
</evidence>
<dbReference type="InterPro" id="IPR000485">
    <property type="entry name" value="AsnC-type_HTH_dom"/>
</dbReference>
<reference evidence="5 6" key="1">
    <citation type="submission" date="2018-04" db="EMBL/GenBank/DDBJ databases">
        <title>Pararhodobacter oceanense sp. nov., isolated from marine intertidal sediment.</title>
        <authorList>
            <person name="Wang X.-L."/>
            <person name="Du Z.-J."/>
        </authorList>
    </citation>
    <scope>NUCLEOTIDE SEQUENCE [LARGE SCALE GENOMIC DNA]</scope>
    <source>
        <strain evidence="5 6">AM505</strain>
    </source>
</reference>
<evidence type="ECO:0000313" key="6">
    <source>
        <dbReference type="Proteomes" id="UP000245911"/>
    </source>
</evidence>
<dbReference type="PROSITE" id="PS00519">
    <property type="entry name" value="HTH_ASNC_1"/>
    <property type="match status" value="1"/>
</dbReference>
<dbReference type="InterPro" id="IPR019887">
    <property type="entry name" value="Tscrpt_reg_AsnC/Lrp_C"/>
</dbReference>
<dbReference type="InterPro" id="IPR011008">
    <property type="entry name" value="Dimeric_a/b-barrel"/>
</dbReference>
<keyword evidence="1" id="KW-0805">Transcription regulation</keyword>
<proteinExistence type="predicted"/>
<dbReference type="SUPFAM" id="SSF46785">
    <property type="entry name" value="Winged helix' DNA-binding domain"/>
    <property type="match status" value="1"/>
</dbReference>
<dbReference type="InterPro" id="IPR019885">
    <property type="entry name" value="Tscrpt_reg_HTH_AsnC-type_CS"/>
</dbReference>
<keyword evidence="3" id="KW-0804">Transcription</keyword>
<dbReference type="GO" id="GO:0005829">
    <property type="term" value="C:cytosol"/>
    <property type="evidence" value="ECO:0007669"/>
    <property type="project" value="TreeGrafter"/>
</dbReference>
<dbReference type="RefSeq" id="WP_116557420.1">
    <property type="nucleotide sequence ID" value="NZ_QDKM01000002.1"/>
</dbReference>
<dbReference type="Gene3D" id="3.30.70.920">
    <property type="match status" value="1"/>
</dbReference>